<dbReference type="RefSeq" id="WP_253568860.1">
    <property type="nucleotide sequence ID" value="NZ_JAMZEK010000004.1"/>
</dbReference>
<keyword evidence="2" id="KW-1185">Reference proteome</keyword>
<protein>
    <submittedName>
        <fullName evidence="1">DUF2313 domain-containing protein</fullName>
    </submittedName>
</protein>
<reference evidence="1 2" key="1">
    <citation type="submission" date="2022-06" db="EMBL/GenBank/DDBJ databases">
        <title>Dyella sp. Sa strain:Sa Genome sequencing.</title>
        <authorList>
            <person name="Park S."/>
        </authorList>
    </citation>
    <scope>NUCLEOTIDE SEQUENCE [LARGE SCALE GENOMIC DNA]</scope>
    <source>
        <strain evidence="1 2">Sa</strain>
    </source>
</reference>
<accession>A0ABT1FF88</accession>
<evidence type="ECO:0000313" key="2">
    <source>
        <dbReference type="Proteomes" id="UP001204615"/>
    </source>
</evidence>
<proteinExistence type="predicted"/>
<gene>
    <name evidence="1" type="ORF">NC595_18555</name>
</gene>
<organism evidence="1 2">
    <name type="scientific">Dyella lutea</name>
    <dbReference type="NCBI Taxonomy" id="2950441"/>
    <lineage>
        <taxon>Bacteria</taxon>
        <taxon>Pseudomonadati</taxon>
        <taxon>Pseudomonadota</taxon>
        <taxon>Gammaproteobacteria</taxon>
        <taxon>Lysobacterales</taxon>
        <taxon>Rhodanobacteraceae</taxon>
        <taxon>Dyella</taxon>
    </lineage>
</organism>
<dbReference type="Pfam" id="PF10076">
    <property type="entry name" value="Phage_Mu_Gp48"/>
    <property type="match status" value="1"/>
</dbReference>
<sequence>MSAPVFSVDDFHGALRALMPRGRVWNKDPDSVQDRTIGCFAPSYQRNSLAALNLVADAFPATALDLVPEWQATLGLPDPCAGNAPTLIQQRQQIVARLTDSGGQSAPYFIGLAAQLGYTVTITNDAPFRCGQSRCGQHLGDQDWFFFWTVTAPSYTTTPFLAGQSTAGDPLGSTGNAVLQCELQERQPAHTILQFSYV</sequence>
<dbReference type="EMBL" id="JAMZEK010000004">
    <property type="protein sequence ID" value="MCP1376054.1"/>
    <property type="molecule type" value="Genomic_DNA"/>
</dbReference>
<dbReference type="InterPro" id="IPR018755">
    <property type="entry name" value="Phage_Mu_Gp48"/>
</dbReference>
<name>A0ABT1FF88_9GAMM</name>
<comment type="caution">
    <text evidence="1">The sequence shown here is derived from an EMBL/GenBank/DDBJ whole genome shotgun (WGS) entry which is preliminary data.</text>
</comment>
<evidence type="ECO:0000313" key="1">
    <source>
        <dbReference type="EMBL" id="MCP1376054.1"/>
    </source>
</evidence>
<dbReference type="Proteomes" id="UP001204615">
    <property type="component" value="Unassembled WGS sequence"/>
</dbReference>